<evidence type="ECO:0000256" key="5">
    <source>
        <dbReference type="ARBA" id="ARBA00022679"/>
    </source>
</evidence>
<dbReference type="GO" id="GO:0000287">
    <property type="term" value="F:magnesium ion binding"/>
    <property type="evidence" value="ECO:0007669"/>
    <property type="project" value="UniProtKB-UniRule"/>
</dbReference>
<comment type="similarity">
    <text evidence="2 15">Belongs to the DNA polymerase type-Y family.</text>
</comment>
<dbReference type="GeneID" id="78363019"/>
<dbReference type="InterPro" id="IPR036775">
    <property type="entry name" value="DNA_pol_Y-fam_lit_finger_sf"/>
</dbReference>
<dbReference type="Gene3D" id="1.10.150.20">
    <property type="entry name" value="5' to 3' exonuclease, C-terminal subdomain"/>
    <property type="match status" value="1"/>
</dbReference>
<dbReference type="Proteomes" id="UP000214610">
    <property type="component" value="Unassembled WGS sequence"/>
</dbReference>
<gene>
    <name evidence="15" type="primary">dinB</name>
    <name evidence="17" type="ORF">ADH67_00585</name>
</gene>
<keyword evidence="3 15" id="KW-0515">Mutator protein</keyword>
<dbReference type="InterPro" id="IPR001126">
    <property type="entry name" value="UmuC"/>
</dbReference>
<keyword evidence="8 15" id="KW-0479">Metal-binding</keyword>
<dbReference type="HAMAP" id="MF_01113">
    <property type="entry name" value="DNApol_IV"/>
    <property type="match status" value="1"/>
</dbReference>
<evidence type="ECO:0000256" key="4">
    <source>
        <dbReference type="ARBA" id="ARBA00022490"/>
    </source>
</evidence>
<comment type="subcellular location">
    <subcellularLocation>
        <location evidence="1 15">Cytoplasm</location>
    </subcellularLocation>
</comment>
<dbReference type="SUPFAM" id="SSF100879">
    <property type="entry name" value="Lesion bypass DNA polymerase (Y-family), little finger domain"/>
    <property type="match status" value="1"/>
</dbReference>
<dbReference type="GO" id="GO:0006281">
    <property type="term" value="P:DNA repair"/>
    <property type="evidence" value="ECO:0007669"/>
    <property type="project" value="UniProtKB-UniRule"/>
</dbReference>
<dbReference type="FunFam" id="3.30.1490.100:FF:000004">
    <property type="entry name" value="DNA polymerase IV"/>
    <property type="match status" value="1"/>
</dbReference>
<dbReference type="InterPro" id="IPR043502">
    <property type="entry name" value="DNA/RNA_pol_sf"/>
</dbReference>
<evidence type="ECO:0000259" key="16">
    <source>
        <dbReference type="PROSITE" id="PS50173"/>
    </source>
</evidence>
<keyword evidence="11 15" id="KW-0239">DNA-directed DNA polymerase</keyword>
<feature type="site" description="Substrate discrimination" evidence="15">
    <location>
        <position position="31"/>
    </location>
</feature>
<evidence type="ECO:0000256" key="6">
    <source>
        <dbReference type="ARBA" id="ARBA00022695"/>
    </source>
</evidence>
<feature type="binding site" evidence="15">
    <location>
        <position position="120"/>
    </location>
    <ligand>
        <name>Mg(2+)</name>
        <dbReference type="ChEBI" id="CHEBI:18420"/>
    </ligand>
</feature>
<evidence type="ECO:0000256" key="14">
    <source>
        <dbReference type="ARBA" id="ARBA00049244"/>
    </source>
</evidence>
<dbReference type="GO" id="GO:0003887">
    <property type="term" value="F:DNA-directed DNA polymerase activity"/>
    <property type="evidence" value="ECO:0007669"/>
    <property type="project" value="UniProtKB-UniRule"/>
</dbReference>
<protein>
    <recommendedName>
        <fullName evidence="15">DNA polymerase IV</fullName>
        <shortName evidence="15">Pol IV</shortName>
        <ecNumber evidence="15">2.7.7.7</ecNumber>
    </recommendedName>
</protein>
<keyword evidence="12 15" id="KW-0238">DNA-binding</keyword>
<dbReference type="EC" id="2.7.7.7" evidence="15"/>
<evidence type="ECO:0000256" key="11">
    <source>
        <dbReference type="ARBA" id="ARBA00022932"/>
    </source>
</evidence>
<feature type="domain" description="UmuC" evidence="16">
    <location>
        <begin position="22"/>
        <end position="202"/>
    </location>
</feature>
<evidence type="ECO:0000256" key="9">
    <source>
        <dbReference type="ARBA" id="ARBA00022763"/>
    </source>
</evidence>
<evidence type="ECO:0000313" key="18">
    <source>
        <dbReference type="Proteomes" id="UP000214610"/>
    </source>
</evidence>
<dbReference type="EMBL" id="NHMP01000001">
    <property type="protein sequence ID" value="OXE50834.1"/>
    <property type="molecule type" value="Genomic_DNA"/>
</dbReference>
<dbReference type="Pfam" id="PF00817">
    <property type="entry name" value="IMS"/>
    <property type="match status" value="1"/>
</dbReference>
<comment type="subunit">
    <text evidence="15">Monomer.</text>
</comment>
<dbReference type="PANTHER" id="PTHR11076">
    <property type="entry name" value="DNA REPAIR POLYMERASE UMUC / TRANSFERASE FAMILY MEMBER"/>
    <property type="match status" value="1"/>
</dbReference>
<keyword evidence="7 15" id="KW-0235">DNA replication</keyword>
<comment type="caution">
    <text evidence="17">The sequence shown here is derived from an EMBL/GenBank/DDBJ whole genome shotgun (WGS) entry which is preliminary data.</text>
</comment>
<dbReference type="GO" id="GO:0006261">
    <property type="term" value="P:DNA-templated DNA replication"/>
    <property type="evidence" value="ECO:0007669"/>
    <property type="project" value="UniProtKB-UniRule"/>
</dbReference>
<dbReference type="GO" id="GO:0009432">
    <property type="term" value="P:SOS response"/>
    <property type="evidence" value="ECO:0007669"/>
    <property type="project" value="TreeGrafter"/>
</dbReference>
<dbReference type="GO" id="GO:0042276">
    <property type="term" value="P:error-prone translesion synthesis"/>
    <property type="evidence" value="ECO:0007669"/>
    <property type="project" value="TreeGrafter"/>
</dbReference>
<dbReference type="RefSeq" id="WP_066590688.1">
    <property type="nucleotide sequence ID" value="NZ_CAJTBZ010000038.1"/>
</dbReference>
<proteinExistence type="inferred from homology"/>
<dbReference type="PROSITE" id="PS50173">
    <property type="entry name" value="UMUC"/>
    <property type="match status" value="1"/>
</dbReference>
<dbReference type="Gene3D" id="3.30.1490.100">
    <property type="entry name" value="DNA polymerase, Y-family, little finger domain"/>
    <property type="match status" value="1"/>
</dbReference>
<evidence type="ECO:0000256" key="15">
    <source>
        <dbReference type="HAMAP-Rule" id="MF_01113"/>
    </source>
</evidence>
<evidence type="ECO:0000256" key="1">
    <source>
        <dbReference type="ARBA" id="ARBA00004496"/>
    </source>
</evidence>
<keyword evidence="10 15" id="KW-0460">Magnesium</keyword>
<dbReference type="CDD" id="cd03586">
    <property type="entry name" value="PolY_Pol_IV_kappa"/>
    <property type="match status" value="1"/>
</dbReference>
<organism evidence="17 18">
    <name type="scientific">Turicimonas muris</name>
    <dbReference type="NCBI Taxonomy" id="1796652"/>
    <lineage>
        <taxon>Bacteria</taxon>
        <taxon>Pseudomonadati</taxon>
        <taxon>Pseudomonadota</taxon>
        <taxon>Betaproteobacteria</taxon>
        <taxon>Burkholderiales</taxon>
        <taxon>Sutterellaceae</taxon>
        <taxon>Turicimonas</taxon>
    </lineage>
</organism>
<dbReference type="GO" id="GO:0005829">
    <property type="term" value="C:cytosol"/>
    <property type="evidence" value="ECO:0007669"/>
    <property type="project" value="TreeGrafter"/>
</dbReference>
<dbReference type="GO" id="GO:0003684">
    <property type="term" value="F:damaged DNA binding"/>
    <property type="evidence" value="ECO:0007669"/>
    <property type="project" value="InterPro"/>
</dbReference>
<dbReference type="InterPro" id="IPR043128">
    <property type="entry name" value="Rev_trsase/Diguanyl_cyclase"/>
</dbReference>
<comment type="cofactor">
    <cofactor evidence="15">
        <name>Mg(2+)</name>
        <dbReference type="ChEBI" id="CHEBI:18420"/>
    </cofactor>
    <text evidence="15">Binds 2 magnesium ions per subunit.</text>
</comment>
<evidence type="ECO:0000256" key="12">
    <source>
        <dbReference type="ARBA" id="ARBA00023125"/>
    </source>
</evidence>
<keyword evidence="13 15" id="KW-0234">DNA repair</keyword>
<dbReference type="PANTHER" id="PTHR11076:SF33">
    <property type="entry name" value="DNA POLYMERASE KAPPA"/>
    <property type="match status" value="1"/>
</dbReference>
<accession>A0A227KSH9</accession>
<keyword evidence="9 15" id="KW-0227">DNA damage</keyword>
<evidence type="ECO:0000313" key="17">
    <source>
        <dbReference type="EMBL" id="OXE50834.1"/>
    </source>
</evidence>
<evidence type="ECO:0000256" key="10">
    <source>
        <dbReference type="ARBA" id="ARBA00022842"/>
    </source>
</evidence>
<dbReference type="FunFam" id="1.10.150.20:FF:000019">
    <property type="entry name" value="DNA polymerase IV"/>
    <property type="match status" value="1"/>
</dbReference>
<keyword evidence="6 15" id="KW-0548">Nucleotidyltransferase</keyword>
<reference evidence="18" key="1">
    <citation type="submission" date="2017-05" db="EMBL/GenBank/DDBJ databases">
        <title>Improved OligoMM genomes.</title>
        <authorList>
            <person name="Garzetti D."/>
        </authorList>
    </citation>
    <scope>NUCLEOTIDE SEQUENCE [LARGE SCALE GENOMIC DNA]</scope>
    <source>
        <strain evidence="18">YL45</strain>
    </source>
</reference>
<keyword evidence="4 15" id="KW-0963">Cytoplasm</keyword>
<dbReference type="Gene3D" id="3.30.70.270">
    <property type="match status" value="1"/>
</dbReference>
<dbReference type="InterPro" id="IPR017961">
    <property type="entry name" value="DNA_pol_Y-fam_little_finger"/>
</dbReference>
<keyword evidence="18" id="KW-1185">Reference proteome</keyword>
<keyword evidence="5 15" id="KW-0808">Transferase</keyword>
<dbReference type="InterPro" id="IPR022880">
    <property type="entry name" value="DNApol_IV"/>
</dbReference>
<dbReference type="InterPro" id="IPR053848">
    <property type="entry name" value="IMS_HHH_1"/>
</dbReference>
<feature type="active site" evidence="15">
    <location>
        <position position="121"/>
    </location>
</feature>
<feature type="binding site" evidence="15">
    <location>
        <position position="26"/>
    </location>
    <ligand>
        <name>Mg(2+)</name>
        <dbReference type="ChEBI" id="CHEBI:18420"/>
    </ligand>
</feature>
<evidence type="ECO:0000256" key="8">
    <source>
        <dbReference type="ARBA" id="ARBA00022723"/>
    </source>
</evidence>
<dbReference type="Pfam" id="PF21999">
    <property type="entry name" value="IMS_HHH_1"/>
    <property type="match status" value="1"/>
</dbReference>
<evidence type="ECO:0000256" key="2">
    <source>
        <dbReference type="ARBA" id="ARBA00010945"/>
    </source>
</evidence>
<dbReference type="NCBIfam" id="NF002677">
    <property type="entry name" value="PRK02406.1"/>
    <property type="match status" value="1"/>
</dbReference>
<evidence type="ECO:0000256" key="13">
    <source>
        <dbReference type="ARBA" id="ARBA00023204"/>
    </source>
</evidence>
<sequence>MKKSSDTKIDPYSPVWNKYRKILHIDLDAFFASVEQRDNPSLVGLPIAVGLNKARGVVASCSYEARKFGVHSAQPSHLAAKLCPNLIFVEGRMEAYKEASENILEIFRRYTELIEPVSIDEAFLDVTQNRLGLRFGVDCAKAIKKDIRKEVGLVASAGVSYNKFLAKIASDWKKPGGLFVIHPAKAQNFIDKLPVKAIWGVGPVTQKKMDSLNIHTCSDLRKQSLFFLTEQFGKAGLSYYNYARGIDERPLRVNRIRKQVSAEITFSKDLSDLSDIQEGISRVVCQLKERMTRRQFRGFSLTLKVRMSDFKTFSRSHTFDHILEDPQEIYEESLELLSKLDLSKKVRLIGIGIGSPLEVEQEELLPFLEF</sequence>
<dbReference type="Pfam" id="PF11799">
    <property type="entry name" value="IMS_C"/>
    <property type="match status" value="1"/>
</dbReference>
<name>A0A227KSH9_9BURK</name>
<dbReference type="AlphaFoldDB" id="A0A227KSH9"/>
<comment type="function">
    <text evidence="15">Poorly processive, error-prone DNA polymerase involved in untargeted mutagenesis. Copies undamaged DNA at stalled replication forks, which arise in vivo from mismatched or misaligned primer ends. These misaligned primers can be extended by PolIV. Exhibits no 3'-5' exonuclease (proofreading) activity. May be involved in translesional synthesis, in conjunction with the beta clamp from PolIII.</text>
</comment>
<comment type="catalytic activity">
    <reaction evidence="14 15">
        <text>DNA(n) + a 2'-deoxyribonucleoside 5'-triphosphate = DNA(n+1) + diphosphate</text>
        <dbReference type="Rhea" id="RHEA:22508"/>
        <dbReference type="Rhea" id="RHEA-COMP:17339"/>
        <dbReference type="Rhea" id="RHEA-COMP:17340"/>
        <dbReference type="ChEBI" id="CHEBI:33019"/>
        <dbReference type="ChEBI" id="CHEBI:61560"/>
        <dbReference type="ChEBI" id="CHEBI:173112"/>
        <dbReference type="EC" id="2.7.7.7"/>
    </reaction>
</comment>
<evidence type="ECO:0000256" key="7">
    <source>
        <dbReference type="ARBA" id="ARBA00022705"/>
    </source>
</evidence>
<evidence type="ECO:0000256" key="3">
    <source>
        <dbReference type="ARBA" id="ARBA00022457"/>
    </source>
</evidence>
<dbReference type="Gene3D" id="3.40.1170.60">
    <property type="match status" value="1"/>
</dbReference>
<dbReference type="InterPro" id="IPR050116">
    <property type="entry name" value="DNA_polymerase-Y"/>
</dbReference>
<dbReference type="SUPFAM" id="SSF56672">
    <property type="entry name" value="DNA/RNA polymerases"/>
    <property type="match status" value="1"/>
</dbReference>